<dbReference type="AlphaFoldDB" id="A0A6C0LZ64"/>
<dbReference type="EMBL" id="MN740587">
    <property type="protein sequence ID" value="QHU35328.1"/>
    <property type="molecule type" value="Genomic_DNA"/>
</dbReference>
<feature type="region of interest" description="Disordered" evidence="1">
    <location>
        <begin position="85"/>
        <end position="182"/>
    </location>
</feature>
<evidence type="ECO:0000313" key="2">
    <source>
        <dbReference type="EMBL" id="QHU35328.1"/>
    </source>
</evidence>
<proteinExistence type="predicted"/>
<feature type="compositionally biased region" description="Acidic residues" evidence="1">
    <location>
        <begin position="149"/>
        <end position="182"/>
    </location>
</feature>
<accession>A0A6C0LZ64</accession>
<protein>
    <submittedName>
        <fullName evidence="2">Uncharacterized protein</fullName>
    </submittedName>
</protein>
<organism evidence="2">
    <name type="scientific">viral metagenome</name>
    <dbReference type="NCBI Taxonomy" id="1070528"/>
    <lineage>
        <taxon>unclassified sequences</taxon>
        <taxon>metagenomes</taxon>
        <taxon>organismal metagenomes</taxon>
    </lineage>
</organism>
<feature type="compositionally biased region" description="Basic and acidic residues" evidence="1">
    <location>
        <begin position="93"/>
        <end position="148"/>
    </location>
</feature>
<reference evidence="2" key="1">
    <citation type="journal article" date="2020" name="Nature">
        <title>Giant virus diversity and host interactions through global metagenomics.</title>
        <authorList>
            <person name="Schulz F."/>
            <person name="Roux S."/>
            <person name="Paez-Espino D."/>
            <person name="Jungbluth S."/>
            <person name="Walsh D.A."/>
            <person name="Denef V.J."/>
            <person name="McMahon K.D."/>
            <person name="Konstantinidis K.T."/>
            <person name="Eloe-Fadrosh E.A."/>
            <person name="Kyrpides N.C."/>
            <person name="Woyke T."/>
        </authorList>
    </citation>
    <scope>NUCLEOTIDE SEQUENCE</scope>
    <source>
        <strain evidence="2">GVMAG-S-1017745-26</strain>
    </source>
</reference>
<evidence type="ECO:0000256" key="1">
    <source>
        <dbReference type="SAM" id="MobiDB-lite"/>
    </source>
</evidence>
<sequence>MFSIHFLKKKPLDEYNETLEEFKIKFAIFSDLKEHEKIGREKVTKKQFYKKKDDDVSLEKDKEEEEKNKNKEIIKKIKLRKYNKDRKKNGLPVKDENSLDKEKNVDKNDEKSLDKDNEKKIIEEITKESDDESDKDKSDKDKSDKDESDKDESDKEDSDDEDSDDEDSDDEDSDDEDSDDEDDKEKCYYIYNIYYNGYFQKISRWWNSENRGKTLMYLKEDFTNFIKFLNDIKNKYNFYALNIYYKKLLKNIHKFINLIMPGLYNLKKTYKNEIKIKAQIDSIILTMIDFKNETQIKKNTKTLFSQLLANPIGFCSQ</sequence>
<name>A0A6C0LZ64_9ZZZZ</name>